<proteinExistence type="predicted"/>
<feature type="signal peptide" evidence="1">
    <location>
        <begin position="1"/>
        <end position="29"/>
    </location>
</feature>
<keyword evidence="3" id="KW-0449">Lipoprotein</keyword>
<organism evidence="3">
    <name type="scientific">Rheinheimera sp. BAL341</name>
    <dbReference type="NCBI Taxonomy" id="1708203"/>
    <lineage>
        <taxon>Bacteria</taxon>
        <taxon>Pseudomonadati</taxon>
        <taxon>Pseudomonadota</taxon>
        <taxon>Gammaproteobacteria</taxon>
        <taxon>Chromatiales</taxon>
        <taxon>Chromatiaceae</taxon>
        <taxon>Rheinheimera</taxon>
    </lineage>
</organism>
<dbReference type="EMBL" id="CAAJGR010000009">
    <property type="protein sequence ID" value="VHO05879.1"/>
    <property type="molecule type" value="Genomic_DNA"/>
</dbReference>
<reference evidence="3" key="1">
    <citation type="submission" date="2019-04" db="EMBL/GenBank/DDBJ databases">
        <authorList>
            <person name="Brambilla D."/>
        </authorList>
    </citation>
    <scope>NUCLEOTIDE SEQUENCE</scope>
    <source>
        <strain evidence="3">BAL1</strain>
    </source>
</reference>
<evidence type="ECO:0000259" key="2">
    <source>
        <dbReference type="Pfam" id="PF17131"/>
    </source>
</evidence>
<evidence type="ECO:0000256" key="1">
    <source>
        <dbReference type="SAM" id="SignalP"/>
    </source>
</evidence>
<feature type="domain" description="Uncharacterized protein TP-0789" evidence="2">
    <location>
        <begin position="83"/>
        <end position="279"/>
    </location>
</feature>
<keyword evidence="1" id="KW-0732">Signal</keyword>
<dbReference type="Gene3D" id="2.50.20.10">
    <property type="entry name" value="Lipoprotein localisation LolA/LolB/LppX"/>
    <property type="match status" value="1"/>
</dbReference>
<protein>
    <submittedName>
        <fullName evidence="3">Outer membrane lipoprotein-sorting protein</fullName>
    </submittedName>
</protein>
<dbReference type="InterPro" id="IPR033399">
    <property type="entry name" value="TP_0789-like"/>
</dbReference>
<dbReference type="CDD" id="cd16329">
    <property type="entry name" value="LolA_like"/>
    <property type="match status" value="1"/>
</dbReference>
<dbReference type="Pfam" id="PF17131">
    <property type="entry name" value="LolA_like"/>
    <property type="match status" value="1"/>
</dbReference>
<dbReference type="AlphaFoldDB" id="A0A486XVV7"/>
<accession>A0A486XVV7</accession>
<feature type="chain" id="PRO_5019836240" evidence="1">
    <location>
        <begin position="30"/>
        <end position="284"/>
    </location>
</feature>
<evidence type="ECO:0000313" key="3">
    <source>
        <dbReference type="EMBL" id="VHO05879.1"/>
    </source>
</evidence>
<name>A0A486XVV7_9GAMM</name>
<sequence>MKKKNFVSGRTLSCWLLTPLLLLSVLVSATENNSLSARDIMAQVDARDEGENSVATSAMILIDSRNRQRVRQLKQYAKEYGEKQKYMAHFLSPADLKDTVYINYDWNASADVDDESWLFLPALNKVKRISSEDRSAAFLGSDFSYADISGFELEWYDYRIIKESEMVDGHDCWVIEYEPKAALRDKVLRTTGDVKTQTWVRKDIFFQVKSKIWKARAGEIKYFMATDVEQIDGIWTAQKMQMITTKNDKRQHSSIFLIQDINYGVGVGDDIFLPDNMQRAAAMN</sequence>
<gene>
    <name evidence="3" type="ORF">BAL341_2962</name>
</gene>